<dbReference type="PANTHER" id="PTHR21531:SF0">
    <property type="entry name" value="PROTEIN LTV1 HOMOLOG"/>
    <property type="match status" value="1"/>
</dbReference>
<feature type="compositionally biased region" description="Basic and acidic residues" evidence="3">
    <location>
        <begin position="93"/>
        <end position="105"/>
    </location>
</feature>
<dbReference type="GO" id="GO:0042274">
    <property type="term" value="P:ribosomal small subunit biogenesis"/>
    <property type="evidence" value="ECO:0007669"/>
    <property type="project" value="InterPro"/>
</dbReference>
<keyword evidence="4" id="KW-1185">Reference proteome</keyword>
<dbReference type="GO" id="GO:0005829">
    <property type="term" value="C:cytosol"/>
    <property type="evidence" value="ECO:0007669"/>
    <property type="project" value="TreeGrafter"/>
</dbReference>
<sequence>MPKKKFINKNEAHTFRLMHRRQRDPLIASEEVGAHVMEAVETKSSKKREKYGIYHDDDYNYLQHLRDVNDVLPRLIGAREDDRDSMGDFGGDEDSRGQRRGSFWEDRPEMKSALANVCLYLCCALMAIR</sequence>
<dbReference type="InterPro" id="IPR007307">
    <property type="entry name" value="Ltv1"/>
</dbReference>
<dbReference type="AlphaFoldDB" id="A0A1I7Z4V4"/>
<proteinExistence type="inferred from homology"/>
<dbReference type="GO" id="GO:0030688">
    <property type="term" value="C:preribosome, small subunit precursor"/>
    <property type="evidence" value="ECO:0007669"/>
    <property type="project" value="TreeGrafter"/>
</dbReference>
<accession>A0A1I7Z4V4</accession>
<dbReference type="GO" id="GO:0005634">
    <property type="term" value="C:nucleus"/>
    <property type="evidence" value="ECO:0007669"/>
    <property type="project" value="TreeGrafter"/>
</dbReference>
<protein>
    <recommendedName>
        <fullName evidence="2">Protein LTV1 homolog</fullName>
    </recommendedName>
</protein>
<reference evidence="5" key="1">
    <citation type="submission" date="2016-11" db="UniProtKB">
        <authorList>
            <consortium name="WormBaseParasite"/>
        </authorList>
    </citation>
    <scope>IDENTIFICATION</scope>
</reference>
<dbReference type="Pfam" id="PF04180">
    <property type="entry name" value="LTV"/>
    <property type="match status" value="1"/>
</dbReference>
<organism evidence="4 5">
    <name type="scientific">Steinernema glaseri</name>
    <dbReference type="NCBI Taxonomy" id="37863"/>
    <lineage>
        <taxon>Eukaryota</taxon>
        <taxon>Metazoa</taxon>
        <taxon>Ecdysozoa</taxon>
        <taxon>Nematoda</taxon>
        <taxon>Chromadorea</taxon>
        <taxon>Rhabditida</taxon>
        <taxon>Tylenchina</taxon>
        <taxon>Panagrolaimomorpha</taxon>
        <taxon>Strongyloidoidea</taxon>
        <taxon>Steinernematidae</taxon>
        <taxon>Steinernema</taxon>
    </lineage>
</organism>
<evidence type="ECO:0000256" key="2">
    <source>
        <dbReference type="ARBA" id="ARBA00021561"/>
    </source>
</evidence>
<comment type="similarity">
    <text evidence="1">Belongs to the LTV1 family.</text>
</comment>
<dbReference type="Proteomes" id="UP000095287">
    <property type="component" value="Unplaced"/>
</dbReference>
<dbReference type="WBParaSite" id="L893_g22845.t1">
    <property type="protein sequence ID" value="L893_g22845.t1"/>
    <property type="gene ID" value="L893_g22845"/>
</dbReference>
<dbReference type="GO" id="GO:0000056">
    <property type="term" value="P:ribosomal small subunit export from nucleus"/>
    <property type="evidence" value="ECO:0007669"/>
    <property type="project" value="TreeGrafter"/>
</dbReference>
<evidence type="ECO:0000313" key="4">
    <source>
        <dbReference type="Proteomes" id="UP000095287"/>
    </source>
</evidence>
<evidence type="ECO:0000313" key="5">
    <source>
        <dbReference type="WBParaSite" id="L893_g22845.t1"/>
    </source>
</evidence>
<dbReference type="PANTHER" id="PTHR21531">
    <property type="entry name" value="LOW-TEMPERATURE VIABILITY PROTEIN LTV1-RELATED"/>
    <property type="match status" value="1"/>
</dbReference>
<name>A0A1I7Z4V4_9BILA</name>
<evidence type="ECO:0000256" key="3">
    <source>
        <dbReference type="SAM" id="MobiDB-lite"/>
    </source>
</evidence>
<evidence type="ECO:0000256" key="1">
    <source>
        <dbReference type="ARBA" id="ARBA00009078"/>
    </source>
</evidence>
<feature type="region of interest" description="Disordered" evidence="3">
    <location>
        <begin position="79"/>
        <end position="105"/>
    </location>
</feature>